<feature type="domain" description="RNase H type-1" evidence="3">
    <location>
        <begin position="484"/>
        <end position="605"/>
    </location>
</feature>
<dbReference type="GO" id="GO:0004523">
    <property type="term" value="F:RNA-DNA hybrid ribonuclease activity"/>
    <property type="evidence" value="ECO:0007669"/>
    <property type="project" value="InterPro"/>
</dbReference>
<feature type="signal peptide" evidence="2">
    <location>
        <begin position="1"/>
        <end position="22"/>
    </location>
</feature>
<feature type="domain" description="Reverse transcriptase zinc-binding" evidence="4">
    <location>
        <begin position="286"/>
        <end position="372"/>
    </location>
</feature>
<dbReference type="GO" id="GO:0003676">
    <property type="term" value="F:nucleic acid binding"/>
    <property type="evidence" value="ECO:0007669"/>
    <property type="project" value="InterPro"/>
</dbReference>
<reference evidence="5" key="1">
    <citation type="submission" date="2020-09" db="EMBL/GenBank/DDBJ databases">
        <title>Genome-Enabled Discovery of Anthraquinone Biosynthesis in Senna tora.</title>
        <authorList>
            <person name="Kang S.-H."/>
            <person name="Pandey R.P."/>
            <person name="Lee C.-M."/>
            <person name="Sim J.-S."/>
            <person name="Jeong J.-T."/>
            <person name="Choi B.-S."/>
            <person name="Jung M."/>
            <person name="Ginzburg D."/>
            <person name="Zhao K."/>
            <person name="Won S.Y."/>
            <person name="Oh T.-J."/>
            <person name="Yu Y."/>
            <person name="Kim N.-H."/>
            <person name="Lee O.R."/>
            <person name="Lee T.-H."/>
            <person name="Bashyal P."/>
            <person name="Kim T.-S."/>
            <person name="Lee W.-H."/>
            <person name="Kawkins C."/>
            <person name="Kim C.-K."/>
            <person name="Kim J.S."/>
            <person name="Ahn B.O."/>
            <person name="Rhee S.Y."/>
            <person name="Sohng J.K."/>
        </authorList>
    </citation>
    <scope>NUCLEOTIDE SEQUENCE</scope>
    <source>
        <tissue evidence="5">Leaf</tissue>
    </source>
</reference>
<dbReference type="AlphaFoldDB" id="A0A834SNL2"/>
<proteinExistence type="predicted"/>
<evidence type="ECO:0000313" key="6">
    <source>
        <dbReference type="Proteomes" id="UP000634136"/>
    </source>
</evidence>
<dbReference type="InterPro" id="IPR002156">
    <property type="entry name" value="RNaseH_domain"/>
</dbReference>
<feature type="chain" id="PRO_5032904408" evidence="2">
    <location>
        <begin position="23"/>
        <end position="641"/>
    </location>
</feature>
<dbReference type="Pfam" id="PF13456">
    <property type="entry name" value="RVT_3"/>
    <property type="match status" value="1"/>
</dbReference>
<evidence type="ECO:0000256" key="1">
    <source>
        <dbReference type="SAM" id="MobiDB-lite"/>
    </source>
</evidence>
<dbReference type="InterPro" id="IPR036397">
    <property type="entry name" value="RNaseH_sf"/>
</dbReference>
<dbReference type="InterPro" id="IPR044730">
    <property type="entry name" value="RNase_H-like_dom_plant"/>
</dbReference>
<dbReference type="PANTHER" id="PTHR33881:SF7">
    <property type="entry name" value="NEUROGENIC LOCUS NOTCH-LIKE PROTEIN"/>
    <property type="match status" value="1"/>
</dbReference>
<feature type="region of interest" description="Disordered" evidence="1">
    <location>
        <begin position="174"/>
        <end position="202"/>
    </location>
</feature>
<dbReference type="OrthoDB" id="1914642at2759"/>
<dbReference type="InterPro" id="IPR026960">
    <property type="entry name" value="RVT-Znf"/>
</dbReference>
<dbReference type="CDD" id="cd06222">
    <property type="entry name" value="RNase_H_like"/>
    <property type="match status" value="1"/>
</dbReference>
<evidence type="ECO:0000259" key="3">
    <source>
        <dbReference type="Pfam" id="PF13456"/>
    </source>
</evidence>
<keyword evidence="6" id="KW-1185">Reference proteome</keyword>
<dbReference type="Proteomes" id="UP000634136">
    <property type="component" value="Unassembled WGS sequence"/>
</dbReference>
<evidence type="ECO:0000313" key="5">
    <source>
        <dbReference type="EMBL" id="KAF7806896.1"/>
    </source>
</evidence>
<sequence length="641" mass="71825">MACGVPFAFLACFLLLSQPLTAISDFLSPLLSPIADDVCKEVECGKGTCKPSKNSTLFFECECDPGWKQTRFSKDDSLMFLPCIVPNCTLDHSCSNAPSPAPEKARKTNASIFDACHWVDCGGGSCNKTSTFSYNCVCDSGFYNLLNVTAFPCFRECSLGLDCKNLGISISNSSSSAPPASDSSSSNDGKSAPPALGSSSNKGKFKTEQLVLDLRILRDYAEVHLSDTEKNRVFAEFVTDSRDWAWDRFDFLIPNNVSSMIAAVRPPSPMFPKDTIIWRHTQDGIFSTRSAYRAISRTDEDQPNRYWRLLWKWKGMERIRSFLWLCGHDRLLTNEARKRRGLTGVDTCSRCGTDVETLLHTLRDCRKVKPLWMKLVHPSHWHVFFGLGRMDWLEKNLSSSFGRSGKPWESVFAIAAWIFWKIRNAEIFQSQEAEITNPVNHVLHLVDSFTRAQSRQDVGFYKHHVNSPVLVCWQKPESGWVKINVDAARQETLKKVACGGVARDWQGNVLAGFTRNIGECSTLAGELWAILHGLEVAWSLVIKKVHLESNSLMAVNLINHPTQRCHPCFGILFGIKQFLQHKWSVRVDHVYREGNMAADAYAKYALAKGSILEVFSVVPAAVTKWIKHDADGVGLTRSCLV</sequence>
<evidence type="ECO:0000259" key="4">
    <source>
        <dbReference type="Pfam" id="PF13966"/>
    </source>
</evidence>
<organism evidence="5 6">
    <name type="scientific">Senna tora</name>
    <dbReference type="NCBI Taxonomy" id="362788"/>
    <lineage>
        <taxon>Eukaryota</taxon>
        <taxon>Viridiplantae</taxon>
        <taxon>Streptophyta</taxon>
        <taxon>Embryophyta</taxon>
        <taxon>Tracheophyta</taxon>
        <taxon>Spermatophyta</taxon>
        <taxon>Magnoliopsida</taxon>
        <taxon>eudicotyledons</taxon>
        <taxon>Gunneridae</taxon>
        <taxon>Pentapetalae</taxon>
        <taxon>rosids</taxon>
        <taxon>fabids</taxon>
        <taxon>Fabales</taxon>
        <taxon>Fabaceae</taxon>
        <taxon>Caesalpinioideae</taxon>
        <taxon>Cassia clade</taxon>
        <taxon>Senna</taxon>
    </lineage>
</organism>
<dbReference type="PANTHER" id="PTHR33881">
    <property type="entry name" value="NEUROGENIC LOCUS NOTCH-LIKE PROTEIN"/>
    <property type="match status" value="1"/>
</dbReference>
<dbReference type="SUPFAM" id="SSF53098">
    <property type="entry name" value="Ribonuclease H-like"/>
    <property type="match status" value="1"/>
</dbReference>
<dbReference type="EMBL" id="JAAIUW010000012">
    <property type="protein sequence ID" value="KAF7806896.1"/>
    <property type="molecule type" value="Genomic_DNA"/>
</dbReference>
<name>A0A834SNL2_9FABA</name>
<comment type="caution">
    <text evidence="5">The sequence shown here is derived from an EMBL/GenBank/DDBJ whole genome shotgun (WGS) entry which is preliminary data.</text>
</comment>
<feature type="compositionally biased region" description="Low complexity" evidence="1">
    <location>
        <begin position="174"/>
        <end position="188"/>
    </location>
</feature>
<evidence type="ECO:0000256" key="2">
    <source>
        <dbReference type="SAM" id="SignalP"/>
    </source>
</evidence>
<dbReference type="Gene3D" id="3.30.420.10">
    <property type="entry name" value="Ribonuclease H-like superfamily/Ribonuclease H"/>
    <property type="match status" value="1"/>
</dbReference>
<keyword evidence="2" id="KW-0732">Signal</keyword>
<dbReference type="Pfam" id="PF13966">
    <property type="entry name" value="zf-RVT"/>
    <property type="match status" value="1"/>
</dbReference>
<dbReference type="InterPro" id="IPR012337">
    <property type="entry name" value="RNaseH-like_sf"/>
</dbReference>
<gene>
    <name evidence="5" type="ORF">G2W53_039057</name>
</gene>
<accession>A0A834SNL2</accession>
<protein>
    <submittedName>
        <fullName evidence="5">Protein lin-12</fullName>
    </submittedName>
</protein>